<accession>T0FK93</accession>
<dbReference type="RefSeq" id="WP_017214953.1">
    <property type="nucleotide sequence ID" value="NZ_AKWY02000034.1"/>
</dbReference>
<dbReference type="GeneID" id="23203997"/>
<dbReference type="EMBL" id="AKWY02000034">
    <property type="protein sequence ID" value="EQA70000.1"/>
    <property type="molecule type" value="Genomic_DNA"/>
</dbReference>
<gene>
    <name evidence="1" type="ORF">LEP1GSC059_2310</name>
</gene>
<dbReference type="AlphaFoldDB" id="T0FK93"/>
<evidence type="ECO:0000313" key="1">
    <source>
        <dbReference type="EMBL" id="EQA70000.1"/>
    </source>
</evidence>
<comment type="caution">
    <text evidence="1">The sequence shown here is derived from an EMBL/GenBank/DDBJ whole genome shotgun (WGS) entry which is preliminary data.</text>
</comment>
<dbReference type="Proteomes" id="UP000015442">
    <property type="component" value="Unassembled WGS sequence"/>
</dbReference>
<protein>
    <submittedName>
        <fullName evidence="1">Uncharacterized protein</fullName>
    </submittedName>
</protein>
<organism evidence="1 2">
    <name type="scientific">Leptospira noguchii serovar Panama str. CZ214</name>
    <dbReference type="NCBI Taxonomy" id="1001595"/>
    <lineage>
        <taxon>Bacteria</taxon>
        <taxon>Pseudomonadati</taxon>
        <taxon>Spirochaetota</taxon>
        <taxon>Spirochaetia</taxon>
        <taxon>Leptospirales</taxon>
        <taxon>Leptospiraceae</taxon>
        <taxon>Leptospira</taxon>
    </lineage>
</organism>
<reference evidence="1 2" key="1">
    <citation type="submission" date="2013-05" db="EMBL/GenBank/DDBJ databases">
        <authorList>
            <person name="Harkins D.M."/>
            <person name="Durkin A.S."/>
            <person name="Brinkac L.M."/>
            <person name="Haft D.H."/>
            <person name="Selengut J.D."/>
            <person name="Sanka R."/>
            <person name="DePew J."/>
            <person name="Purushe J."/>
            <person name="Hartskeerl R.A."/>
            <person name="Ahmed A."/>
            <person name="van der Linden H."/>
            <person name="Goris M.G.A."/>
            <person name="Vinetz J.M."/>
            <person name="Sutton G.G."/>
            <person name="Nierman W.C."/>
            <person name="Fouts D.E."/>
        </authorList>
    </citation>
    <scope>NUCLEOTIDE SEQUENCE [LARGE SCALE GENOMIC DNA]</scope>
    <source>
        <strain evidence="1 2">CZ214</strain>
    </source>
</reference>
<sequence>MKLSELMTVIGDLVTKGQVNVKSRTTLRDYSFVIINAGDYRYIAELDSEQNVKSLERLSDLYDRIYGVMDES</sequence>
<proteinExistence type="predicted"/>
<evidence type="ECO:0000313" key="2">
    <source>
        <dbReference type="Proteomes" id="UP000015442"/>
    </source>
</evidence>
<name>T0FK93_9LEPT</name>